<dbReference type="InterPro" id="IPR008197">
    <property type="entry name" value="WAP_dom"/>
</dbReference>
<gene>
    <name evidence="3" type="ORF">NDU88_011681</name>
</gene>
<dbReference type="SUPFAM" id="SSF57256">
    <property type="entry name" value="Elafin-like"/>
    <property type="match status" value="2"/>
</dbReference>
<keyword evidence="4" id="KW-1185">Reference proteome</keyword>
<reference evidence="3" key="1">
    <citation type="journal article" date="2022" name="bioRxiv">
        <title>Sequencing and chromosome-scale assembly of the giantPleurodeles waltlgenome.</title>
        <authorList>
            <person name="Brown T."/>
            <person name="Elewa A."/>
            <person name="Iarovenko S."/>
            <person name="Subramanian E."/>
            <person name="Araus A.J."/>
            <person name="Petzold A."/>
            <person name="Susuki M."/>
            <person name="Suzuki K.-i.T."/>
            <person name="Hayashi T."/>
            <person name="Toyoda A."/>
            <person name="Oliveira C."/>
            <person name="Osipova E."/>
            <person name="Leigh N.D."/>
            <person name="Simon A."/>
            <person name="Yun M.H."/>
        </authorList>
    </citation>
    <scope>NUCLEOTIDE SEQUENCE</scope>
    <source>
        <strain evidence="3">20211129_DDA</strain>
        <tissue evidence="3">Liver</tissue>
    </source>
</reference>
<keyword evidence="1" id="KW-1015">Disulfide bond</keyword>
<dbReference type="AlphaFoldDB" id="A0AAV7S4Y0"/>
<dbReference type="SMART" id="SM00217">
    <property type="entry name" value="WAP"/>
    <property type="match status" value="2"/>
</dbReference>
<evidence type="ECO:0000259" key="2">
    <source>
        <dbReference type="PROSITE" id="PS51390"/>
    </source>
</evidence>
<organism evidence="3 4">
    <name type="scientific">Pleurodeles waltl</name>
    <name type="common">Iberian ribbed newt</name>
    <dbReference type="NCBI Taxonomy" id="8319"/>
    <lineage>
        <taxon>Eukaryota</taxon>
        <taxon>Metazoa</taxon>
        <taxon>Chordata</taxon>
        <taxon>Craniata</taxon>
        <taxon>Vertebrata</taxon>
        <taxon>Euteleostomi</taxon>
        <taxon>Amphibia</taxon>
        <taxon>Batrachia</taxon>
        <taxon>Caudata</taxon>
        <taxon>Salamandroidea</taxon>
        <taxon>Salamandridae</taxon>
        <taxon>Pleurodelinae</taxon>
        <taxon>Pleurodeles</taxon>
    </lineage>
</organism>
<dbReference type="PANTHER" id="PTHR47769:SF1">
    <property type="entry name" value="WAP FOUR-DISULFIDE CORE DOMAIN PROTEIN 8"/>
    <property type="match status" value="1"/>
</dbReference>
<feature type="domain" description="WAP" evidence="2">
    <location>
        <begin position="156"/>
        <end position="203"/>
    </location>
</feature>
<dbReference type="PANTHER" id="PTHR47769">
    <property type="entry name" value="WAP FOUR-DISULFIDE CORE DOMAIN PROTEIN 8"/>
    <property type="match status" value="1"/>
</dbReference>
<dbReference type="Gene3D" id="4.10.75.10">
    <property type="entry name" value="Elafin-like"/>
    <property type="match status" value="2"/>
</dbReference>
<dbReference type="PROSITE" id="PS51390">
    <property type="entry name" value="WAP"/>
    <property type="match status" value="3"/>
</dbReference>
<proteinExistence type="predicted"/>
<dbReference type="GO" id="GO:0030414">
    <property type="term" value="F:peptidase inhibitor activity"/>
    <property type="evidence" value="ECO:0007669"/>
    <property type="project" value="InterPro"/>
</dbReference>
<dbReference type="EMBL" id="JANPWB010000009">
    <property type="protein sequence ID" value="KAJ1159011.1"/>
    <property type="molecule type" value="Genomic_DNA"/>
</dbReference>
<evidence type="ECO:0000313" key="3">
    <source>
        <dbReference type="EMBL" id="KAJ1159011.1"/>
    </source>
</evidence>
<feature type="domain" description="WAP" evidence="2">
    <location>
        <begin position="107"/>
        <end position="155"/>
    </location>
</feature>
<dbReference type="Proteomes" id="UP001066276">
    <property type="component" value="Chromosome 5"/>
</dbReference>
<protein>
    <recommendedName>
        <fullName evidence="2">WAP domain-containing protein</fullName>
    </recommendedName>
</protein>
<dbReference type="GO" id="GO:0005576">
    <property type="term" value="C:extracellular region"/>
    <property type="evidence" value="ECO:0007669"/>
    <property type="project" value="InterPro"/>
</dbReference>
<evidence type="ECO:0000256" key="1">
    <source>
        <dbReference type="ARBA" id="ARBA00023157"/>
    </source>
</evidence>
<evidence type="ECO:0000313" key="4">
    <source>
        <dbReference type="Proteomes" id="UP001066276"/>
    </source>
</evidence>
<comment type="caution">
    <text evidence="3">The sequence shown here is derived from an EMBL/GenBank/DDBJ whole genome shotgun (WGS) entry which is preliminary data.</text>
</comment>
<sequence length="232" mass="25780">MELPQPQGTLGSFPKPPDTPVCNVTALGTPRCIAECQGQEKCCFYGCRWQCLTPVKEKWQPCPTFNTSMCPLAPPETSECHDDNQCPGTQRCCCHGNCTLQCTETVRENKRFCPLQHRRPPSCAAPPPPECHGDRDCRRNEKCCFFGCGFQCVKALEEKPGVCPTTKDLCPSPSDEKLCSRDRQCPGLQKCCPECGHRCVDLKQEQMLFCPYVNVTLIKCNASSAKSQCSND</sequence>
<name>A0AAV7S4Y0_PLEWA</name>
<dbReference type="Pfam" id="PF00095">
    <property type="entry name" value="WAP"/>
    <property type="match status" value="3"/>
</dbReference>
<dbReference type="InterPro" id="IPR036645">
    <property type="entry name" value="Elafin-like_sf"/>
</dbReference>
<accession>A0AAV7S4Y0</accession>
<feature type="domain" description="WAP" evidence="2">
    <location>
        <begin position="55"/>
        <end position="106"/>
    </location>
</feature>